<feature type="transmembrane region" description="Helical" evidence="1">
    <location>
        <begin position="362"/>
        <end position="382"/>
    </location>
</feature>
<organism evidence="2 3">
    <name type="scientific">Phreatobacter aquaticus</name>
    <dbReference type="NCBI Taxonomy" id="2570229"/>
    <lineage>
        <taxon>Bacteria</taxon>
        <taxon>Pseudomonadati</taxon>
        <taxon>Pseudomonadota</taxon>
        <taxon>Alphaproteobacteria</taxon>
        <taxon>Hyphomicrobiales</taxon>
        <taxon>Phreatobacteraceae</taxon>
        <taxon>Phreatobacter</taxon>
    </lineage>
</organism>
<keyword evidence="3" id="KW-1185">Reference proteome</keyword>
<feature type="transmembrane region" description="Helical" evidence="1">
    <location>
        <begin position="298"/>
        <end position="322"/>
    </location>
</feature>
<gene>
    <name evidence="2" type="ORF">E8L99_02330</name>
</gene>
<feature type="transmembrane region" description="Helical" evidence="1">
    <location>
        <begin position="107"/>
        <end position="124"/>
    </location>
</feature>
<feature type="transmembrane region" description="Helical" evidence="1">
    <location>
        <begin position="136"/>
        <end position="163"/>
    </location>
</feature>
<name>A0A4D7QE03_9HYPH</name>
<evidence type="ECO:0000313" key="2">
    <source>
        <dbReference type="EMBL" id="QCK84701.1"/>
    </source>
</evidence>
<keyword evidence="1" id="KW-0472">Membrane</keyword>
<keyword evidence="1" id="KW-0812">Transmembrane</keyword>
<dbReference type="Proteomes" id="UP000298588">
    <property type="component" value="Chromosome"/>
</dbReference>
<dbReference type="RefSeq" id="WP_137098035.1">
    <property type="nucleotide sequence ID" value="NZ_CP039865.1"/>
</dbReference>
<accession>A0A4D7QE03</accession>
<feature type="transmembrane region" description="Helical" evidence="1">
    <location>
        <begin position="268"/>
        <end position="286"/>
    </location>
</feature>
<feature type="transmembrane region" description="Helical" evidence="1">
    <location>
        <begin position="169"/>
        <end position="186"/>
    </location>
</feature>
<dbReference type="KEGG" id="paqt:E8L99_02330"/>
<dbReference type="EMBL" id="CP039865">
    <property type="protein sequence ID" value="QCK84701.1"/>
    <property type="molecule type" value="Genomic_DNA"/>
</dbReference>
<sequence length="383" mass="41465">MSSITLPRLDAAIAYLGVAGVNVLAFAIIILHRVLTPVPDSEYIHRLVTYESGLIRRGLVGNIYARFTEEVAPWVVRLEGGLAIAVCMGLAILIFSRCFRARRVDTLVIACFLFGSPLLFKNFIGNLGKFDVLGAIVAMLAVLMPLRAATHVLIAVASAALLFIHHLHATIYIPTIYGILLLRAVAQPGGLAMRDGALMGASLIGLIGLFFYLLCFAVPTVPVDVFLEQVRGRALQPVPEDQSFMWYATIADELPRTFAILPGHVARLPIYAAIVLIHWPVLAFLVRRQRVLHAANPTLAKAYLVVAIAVLGGFLVTNLITFDYARHLGNVAMCFLLLCSAQILATTGPIEDASDIDASRPWVLVAALATGALPWVGVVYPLI</sequence>
<feature type="transmembrane region" description="Helical" evidence="1">
    <location>
        <begin position="328"/>
        <end position="350"/>
    </location>
</feature>
<dbReference type="OrthoDB" id="8477953at2"/>
<evidence type="ECO:0008006" key="4">
    <source>
        <dbReference type="Google" id="ProtNLM"/>
    </source>
</evidence>
<dbReference type="AlphaFoldDB" id="A0A4D7QE03"/>
<evidence type="ECO:0000256" key="1">
    <source>
        <dbReference type="SAM" id="Phobius"/>
    </source>
</evidence>
<feature type="transmembrane region" description="Helical" evidence="1">
    <location>
        <begin position="198"/>
        <end position="219"/>
    </location>
</feature>
<feature type="transmembrane region" description="Helical" evidence="1">
    <location>
        <begin position="74"/>
        <end position="95"/>
    </location>
</feature>
<protein>
    <recommendedName>
        <fullName evidence="4">EpsG family protein</fullName>
    </recommendedName>
</protein>
<feature type="transmembrane region" description="Helical" evidence="1">
    <location>
        <begin position="12"/>
        <end position="31"/>
    </location>
</feature>
<evidence type="ECO:0000313" key="3">
    <source>
        <dbReference type="Proteomes" id="UP000298588"/>
    </source>
</evidence>
<proteinExistence type="predicted"/>
<reference evidence="2 3" key="1">
    <citation type="submission" date="2019-04" db="EMBL/GenBank/DDBJ databases">
        <title>Phreatobacter aquaticus sp. nov.</title>
        <authorList>
            <person name="Choi A."/>
            <person name="Baek K."/>
        </authorList>
    </citation>
    <scope>NUCLEOTIDE SEQUENCE [LARGE SCALE GENOMIC DNA]</scope>
    <source>
        <strain evidence="2 3">NMCR1094</strain>
    </source>
</reference>
<keyword evidence="1" id="KW-1133">Transmembrane helix</keyword>